<dbReference type="Proteomes" id="UP000722485">
    <property type="component" value="Unassembled WGS sequence"/>
</dbReference>
<dbReference type="SUPFAM" id="SSF103473">
    <property type="entry name" value="MFS general substrate transporter"/>
    <property type="match status" value="1"/>
</dbReference>
<evidence type="ECO:0000256" key="6">
    <source>
        <dbReference type="SAM" id="Phobius"/>
    </source>
</evidence>
<feature type="domain" description="Major facilitator superfamily (MFS) profile" evidence="7">
    <location>
        <begin position="38"/>
        <end position="180"/>
    </location>
</feature>
<evidence type="ECO:0000256" key="3">
    <source>
        <dbReference type="ARBA" id="ARBA00022989"/>
    </source>
</evidence>
<evidence type="ECO:0000313" key="9">
    <source>
        <dbReference type="Proteomes" id="UP000722485"/>
    </source>
</evidence>
<reference evidence="8" key="1">
    <citation type="submission" date="2020-03" db="EMBL/GenBank/DDBJ databases">
        <title>Draft Genome Sequence of Cylindrodendrum hubeiense.</title>
        <authorList>
            <person name="Buettner E."/>
            <person name="Kellner H."/>
        </authorList>
    </citation>
    <scope>NUCLEOTIDE SEQUENCE</scope>
    <source>
        <strain evidence="8">IHI 201604</strain>
    </source>
</reference>
<evidence type="ECO:0000313" key="8">
    <source>
        <dbReference type="EMBL" id="KAF7547163.1"/>
    </source>
</evidence>
<evidence type="ECO:0000256" key="2">
    <source>
        <dbReference type="ARBA" id="ARBA00022692"/>
    </source>
</evidence>
<dbReference type="GO" id="GO:0005886">
    <property type="term" value="C:plasma membrane"/>
    <property type="evidence" value="ECO:0007669"/>
    <property type="project" value="TreeGrafter"/>
</dbReference>
<dbReference type="PANTHER" id="PTHR23502:SF152">
    <property type="entry name" value="MAJOR FACILITATOR SUPERFAMILY (MFS) PROFILE DOMAIN-CONTAINING PROTEIN-RELATED"/>
    <property type="match status" value="1"/>
</dbReference>
<dbReference type="EMBL" id="JAANBB010000186">
    <property type="protein sequence ID" value="KAF7547163.1"/>
    <property type="molecule type" value="Genomic_DNA"/>
</dbReference>
<comment type="subcellular location">
    <subcellularLocation>
        <location evidence="1">Membrane</location>
        <topology evidence="1">Multi-pass membrane protein</topology>
    </subcellularLocation>
</comment>
<dbReference type="GO" id="GO:0022857">
    <property type="term" value="F:transmembrane transporter activity"/>
    <property type="evidence" value="ECO:0007669"/>
    <property type="project" value="InterPro"/>
</dbReference>
<proteinExistence type="predicted"/>
<feature type="transmembrane region" description="Helical" evidence="6">
    <location>
        <begin position="36"/>
        <end position="59"/>
    </location>
</feature>
<name>A0A9P5LEV0_9HYPO</name>
<keyword evidence="2 6" id="KW-0812">Transmembrane</keyword>
<gene>
    <name evidence="8" type="ORF">G7Z17_g7911</name>
</gene>
<dbReference type="Gene3D" id="1.20.1720.10">
    <property type="entry name" value="Multidrug resistance protein D"/>
    <property type="match status" value="1"/>
</dbReference>
<evidence type="ECO:0000259" key="7">
    <source>
        <dbReference type="PROSITE" id="PS50850"/>
    </source>
</evidence>
<evidence type="ECO:0000256" key="4">
    <source>
        <dbReference type="ARBA" id="ARBA00023136"/>
    </source>
</evidence>
<protein>
    <recommendedName>
        <fullName evidence="7">Major facilitator superfamily (MFS) profile domain-containing protein</fullName>
    </recommendedName>
</protein>
<dbReference type="InterPro" id="IPR036259">
    <property type="entry name" value="MFS_trans_sf"/>
</dbReference>
<dbReference type="PANTHER" id="PTHR23502">
    <property type="entry name" value="MAJOR FACILITATOR SUPERFAMILY"/>
    <property type="match status" value="1"/>
</dbReference>
<feature type="transmembrane region" description="Helical" evidence="6">
    <location>
        <begin position="103"/>
        <end position="120"/>
    </location>
</feature>
<evidence type="ECO:0000256" key="1">
    <source>
        <dbReference type="ARBA" id="ARBA00004141"/>
    </source>
</evidence>
<feature type="transmembrane region" description="Helical" evidence="6">
    <location>
        <begin position="71"/>
        <end position="91"/>
    </location>
</feature>
<dbReference type="OrthoDB" id="3066029at2759"/>
<dbReference type="AlphaFoldDB" id="A0A9P5LEV0"/>
<organism evidence="8 9">
    <name type="scientific">Cylindrodendrum hubeiense</name>
    <dbReference type="NCBI Taxonomy" id="595255"/>
    <lineage>
        <taxon>Eukaryota</taxon>
        <taxon>Fungi</taxon>
        <taxon>Dikarya</taxon>
        <taxon>Ascomycota</taxon>
        <taxon>Pezizomycotina</taxon>
        <taxon>Sordariomycetes</taxon>
        <taxon>Hypocreomycetidae</taxon>
        <taxon>Hypocreales</taxon>
        <taxon>Nectriaceae</taxon>
        <taxon>Cylindrodendrum</taxon>
    </lineage>
</organism>
<dbReference type="InterPro" id="IPR020846">
    <property type="entry name" value="MFS_dom"/>
</dbReference>
<dbReference type="PROSITE" id="PS50850">
    <property type="entry name" value="MFS"/>
    <property type="match status" value="1"/>
</dbReference>
<keyword evidence="9" id="KW-1185">Reference proteome</keyword>
<comment type="caution">
    <text evidence="8">The sequence shown here is derived from an EMBL/GenBank/DDBJ whole genome shotgun (WGS) entry which is preliminary data.</text>
</comment>
<evidence type="ECO:0000256" key="5">
    <source>
        <dbReference type="ARBA" id="ARBA00023180"/>
    </source>
</evidence>
<keyword evidence="3 6" id="KW-1133">Transmembrane helix</keyword>
<keyword evidence="4 6" id="KW-0472">Membrane</keyword>
<keyword evidence="5" id="KW-0325">Glycoprotein</keyword>
<dbReference type="Pfam" id="PF07690">
    <property type="entry name" value="MFS_1"/>
    <property type="match status" value="1"/>
</dbReference>
<dbReference type="InterPro" id="IPR011701">
    <property type="entry name" value="MFS"/>
</dbReference>
<sequence>MPSTMRDGQGASVLQQMNQGASHASEKPVFRNAHRYFILFIVSWNTLVVTFLSTSLLVATPEISTDLATTAQILNVTNAGVLIAMGCSSLIWSPLAEIFSRRYSYNAALLVMLGASIGTATAPNMAIFTTMRILSGLTGTYFMVSGQTIIADIFEPVVRGTAVGFLQVGSVAGSALGKIP</sequence>
<accession>A0A9P5LEV0</accession>